<dbReference type="Gene3D" id="1.25.10.10">
    <property type="entry name" value="Leucine-rich Repeat Variant"/>
    <property type="match status" value="1"/>
</dbReference>
<dbReference type="KEGG" id="hsl:OE_6279R"/>
<accession>B0R979</accession>
<feature type="compositionally biased region" description="Polar residues" evidence="1">
    <location>
        <begin position="30"/>
        <end position="43"/>
    </location>
</feature>
<dbReference type="Proteomes" id="UP000001321">
    <property type="component" value="Plasmid PHS2"/>
</dbReference>
<proteinExistence type="predicted"/>
<feature type="region of interest" description="Disordered" evidence="1">
    <location>
        <begin position="1"/>
        <end position="43"/>
    </location>
</feature>
<dbReference type="InterPro" id="IPR011989">
    <property type="entry name" value="ARM-like"/>
</dbReference>
<protein>
    <submittedName>
        <fullName evidence="2">ARM domain protein</fullName>
    </submittedName>
</protein>
<dbReference type="InterPro" id="IPR016024">
    <property type="entry name" value="ARM-type_fold"/>
</dbReference>
<dbReference type="EnsemblBacteria" id="CAP15379">
    <property type="protein sequence ID" value="CAP15379"/>
    <property type="gene ID" value="OE_6279R"/>
</dbReference>
<evidence type="ECO:0000256" key="1">
    <source>
        <dbReference type="SAM" id="MobiDB-lite"/>
    </source>
</evidence>
<organism evidence="2 3">
    <name type="scientific">Halobacterium salinarum (strain ATCC 29341 / DSM 671 / R1)</name>
    <dbReference type="NCBI Taxonomy" id="478009"/>
    <lineage>
        <taxon>Archaea</taxon>
        <taxon>Methanobacteriati</taxon>
        <taxon>Methanobacteriota</taxon>
        <taxon>Stenosarchaea group</taxon>
        <taxon>Halobacteria</taxon>
        <taxon>Halobacteriales</taxon>
        <taxon>Halobacteriaceae</taxon>
        <taxon>Halobacterium</taxon>
        <taxon>Halobacterium salinarum NRC-34001</taxon>
    </lineage>
</organism>
<name>B0R979_HALS3</name>
<dbReference type="HOGENOM" id="CLU_1163784_0_0_2"/>
<dbReference type="AlphaFoldDB" id="B0R979"/>
<dbReference type="EMBL" id="AM774417">
    <property type="protein sequence ID" value="CAP15379.1"/>
    <property type="molecule type" value="Genomic_DNA"/>
</dbReference>
<dbReference type="SUPFAM" id="SSF48371">
    <property type="entry name" value="ARM repeat"/>
    <property type="match status" value="1"/>
</dbReference>
<sequence>MSDRDDLTSLMTDANLPEEDDSRRALAQELASQASDRPESITDTEMTQLVALLRVPDVETRVQAAEALQHLYERPTLFAPVIAELVGLGDTYPETVDGIPSPQLMMSSPEIRTVIYVADSLARVAQRDPALFAPVADQIAKAVVAGNRTPKYYVFVLGLIHDVVPEAVPEATVKEELCTLLDRGHGFGYPSWAADTLRRLGDPSVLPELEANYPENPSDETAQEAFDEAIAELKTQQP</sequence>
<gene>
    <name evidence="2" type="ordered locus">OE_6279R</name>
</gene>
<reference evidence="2 3" key="1">
    <citation type="journal article" date="2008" name="Genomics">
        <title>Evolution in the laboratory: the genome of Halobacterium salinarum strain R1 compared to that of strain NRC-1.</title>
        <authorList>
            <person name="Pfeiffer F."/>
            <person name="Schuster S.C."/>
            <person name="Broicher A."/>
            <person name="Falb M."/>
            <person name="Palm P."/>
            <person name="Rodewald K."/>
            <person name="Ruepp A."/>
            <person name="Soppa J."/>
            <person name="Tittor J."/>
            <person name="Oesterhelt D."/>
        </authorList>
    </citation>
    <scope>NUCLEOTIDE SEQUENCE [LARGE SCALE GENOMIC DNA]</scope>
    <source>
        <strain evidence="3">ATCC 29341 / DSM 671 / R1</strain>
        <plasmid evidence="3">Plasmid PHS2</plasmid>
    </source>
</reference>
<evidence type="ECO:0000313" key="2">
    <source>
        <dbReference type="EMBL" id="CAP15379.1"/>
    </source>
</evidence>
<geneLocation type="plasmid" evidence="2 3">
    <name>PHS2</name>
</geneLocation>
<keyword evidence="2" id="KW-0614">Plasmid</keyword>
<evidence type="ECO:0000313" key="3">
    <source>
        <dbReference type="Proteomes" id="UP000001321"/>
    </source>
</evidence>